<dbReference type="GeneID" id="71763288"/>
<dbReference type="AlphaFoldDB" id="A0AAV3SBM9"/>
<name>A0AAV3SBM9_HALDO</name>
<evidence type="ECO:0008006" key="6">
    <source>
        <dbReference type="Google" id="ProtNLM"/>
    </source>
</evidence>
<sequence length="142" mass="16252">MPIVETEERYEGAFDEVECPVCGSEDWTHIVFQGVFCADCNTRCLLREPAGDQGFIAEFDGKYTWLTDDAEMIPETEEYGATASGKWLGTPSRGYERYWFSATAEHLDEYITDWKPAWEREDAESDEPNYLIDLPSNEAEVP</sequence>
<evidence type="ECO:0000313" key="5">
    <source>
        <dbReference type="Proteomes" id="UP001500962"/>
    </source>
</evidence>
<reference evidence="3" key="2">
    <citation type="submission" date="2022-04" db="EMBL/GenBank/DDBJ databases">
        <title>Sequencing and genomic assembly of Halococcus dombrowskii.</title>
        <authorList>
            <person name="Lim S.W."/>
            <person name="MacLea K.S."/>
        </authorList>
    </citation>
    <scope>NUCLEOTIDE SEQUENCE</scope>
    <source>
        <strain evidence="3">H4</strain>
        <plasmid evidence="3">unnamed1</plasmid>
    </source>
</reference>
<evidence type="ECO:0000313" key="4">
    <source>
        <dbReference type="Proteomes" id="UP000830542"/>
    </source>
</evidence>
<keyword evidence="4" id="KW-1185">Reference proteome</keyword>
<dbReference type="RefSeq" id="WP_244705481.1">
    <property type="nucleotide sequence ID" value="NZ_BAAADN010000005.1"/>
</dbReference>
<dbReference type="Pfam" id="PF24451">
    <property type="entry name" value="DUF7567"/>
    <property type="match status" value="1"/>
</dbReference>
<dbReference type="Proteomes" id="UP001500962">
    <property type="component" value="Unassembled WGS sequence"/>
</dbReference>
<geneLocation type="plasmid" evidence="3 4">
    <name>unnamed1</name>
</geneLocation>
<dbReference type="InterPro" id="IPR055989">
    <property type="entry name" value="DUF7567"/>
</dbReference>
<gene>
    <name evidence="2" type="ORF">GCM10008985_04010</name>
    <name evidence="3" type="ORF">MUK72_15530</name>
</gene>
<organism evidence="2 5">
    <name type="scientific">Halococcus dombrowskii</name>
    <dbReference type="NCBI Taxonomy" id="179637"/>
    <lineage>
        <taxon>Archaea</taxon>
        <taxon>Methanobacteriati</taxon>
        <taxon>Methanobacteriota</taxon>
        <taxon>Stenosarchaea group</taxon>
        <taxon>Halobacteria</taxon>
        <taxon>Halobacteriales</taxon>
        <taxon>Halococcaceae</taxon>
        <taxon>Halococcus</taxon>
    </lineage>
</organism>
<dbReference type="KEGG" id="hdo:MUK72_15530"/>
<dbReference type="Proteomes" id="UP000830542">
    <property type="component" value="Plasmid unnamed1"/>
</dbReference>
<protein>
    <recommendedName>
        <fullName evidence="6">Small CPxCG-related zinc finger protein</fullName>
    </recommendedName>
</protein>
<reference evidence="2" key="3">
    <citation type="submission" date="2023-12" db="EMBL/GenBank/DDBJ databases">
        <authorList>
            <person name="Sun Q."/>
            <person name="Inoue M."/>
        </authorList>
    </citation>
    <scope>NUCLEOTIDE SEQUENCE</scope>
    <source>
        <strain evidence="2">JCM 12289</strain>
    </source>
</reference>
<dbReference type="EMBL" id="BAAADN010000005">
    <property type="protein sequence ID" value="GAA0451571.1"/>
    <property type="molecule type" value="Genomic_DNA"/>
</dbReference>
<accession>A0AAV3SBM9</accession>
<proteinExistence type="predicted"/>
<evidence type="ECO:0000256" key="1">
    <source>
        <dbReference type="SAM" id="MobiDB-lite"/>
    </source>
</evidence>
<keyword evidence="3" id="KW-0614">Plasmid</keyword>
<feature type="region of interest" description="Disordered" evidence="1">
    <location>
        <begin position="122"/>
        <end position="142"/>
    </location>
</feature>
<evidence type="ECO:0000313" key="3">
    <source>
        <dbReference type="EMBL" id="UOO96606.1"/>
    </source>
</evidence>
<reference evidence="2" key="1">
    <citation type="journal article" date="2014" name="Int. J. Syst. Evol. Microbiol.">
        <title>Complete genome sequence of Corynebacterium casei LMG S-19264T (=DSM 44701T), isolated from a smear-ripened cheese.</title>
        <authorList>
            <consortium name="US DOE Joint Genome Institute (JGI-PGF)"/>
            <person name="Walter F."/>
            <person name="Albersmeier A."/>
            <person name="Kalinowski J."/>
            <person name="Ruckert C."/>
        </authorList>
    </citation>
    <scope>NUCLEOTIDE SEQUENCE</scope>
    <source>
        <strain evidence="2">JCM 12289</strain>
    </source>
</reference>
<evidence type="ECO:0000313" key="2">
    <source>
        <dbReference type="EMBL" id="GAA0451571.1"/>
    </source>
</evidence>
<dbReference type="EMBL" id="CP095006">
    <property type="protein sequence ID" value="UOO96606.1"/>
    <property type="molecule type" value="Genomic_DNA"/>
</dbReference>